<evidence type="ECO:0000313" key="4">
    <source>
        <dbReference type="Proteomes" id="UP000239772"/>
    </source>
</evidence>
<proteinExistence type="predicted"/>
<keyword evidence="2" id="KW-0472">Membrane</keyword>
<gene>
    <name evidence="3" type="ORF">SLNSH_21440</name>
</gene>
<dbReference type="AlphaFoldDB" id="A0A2T1HMQ9"/>
<dbReference type="Proteomes" id="UP000239772">
    <property type="component" value="Unassembled WGS sequence"/>
</dbReference>
<name>A0A2T1HMQ9_9HYPH</name>
<keyword evidence="4" id="KW-1185">Reference proteome</keyword>
<accession>A0A2T1HMQ9</accession>
<dbReference type="InterPro" id="IPR018666">
    <property type="entry name" value="DUF2125"/>
</dbReference>
<feature type="transmembrane region" description="Helical" evidence="2">
    <location>
        <begin position="106"/>
        <end position="127"/>
    </location>
</feature>
<evidence type="ECO:0000313" key="3">
    <source>
        <dbReference type="EMBL" id="PSC02950.1"/>
    </source>
</evidence>
<keyword evidence="2" id="KW-1133">Transmembrane helix</keyword>
<dbReference type="EMBL" id="PVZS01000034">
    <property type="protein sequence ID" value="PSC02950.1"/>
    <property type="molecule type" value="Genomic_DNA"/>
</dbReference>
<sequence length="448" mass="47577">MVAVQRRHHALVVVEAGPPHQRAVAEDPQIARFRSHAPRRPLGRSRVGVLAERRTAGRAFHSDAEAAARRAAVRVARQENGMQQVRRWSSTRREPAKPKRPSRLRIFAPTLLVLVCGAAAAGFWSFASWRTGQAIDAWLDREAALGREWSCPDRKIGGFPFRIEVTCARPSFRGPAEKRQVTGQLASAHAVAQVYSPNHVIVEAEGPLEVRDETGATAQAAWELLRASVVGRPGGALERVSVEGKGLTLVAQSEVGSLETGARALELHLRRTPDRPATDGAFDVAGRINGARVPPLDAVLGGAEPTDATVLATITQAEPLSGRGLQSELDRWRQAGGRLQLTSLTVLKGAKRVDAAGSLGLDDLHRAQGRVEVTLTGLDELLQSMGVSPRTAAIGGLIAGVLGGKKPADVDPPPGAGNALKGVTLPLRLDGGKAFLGPIPVARLAPLY</sequence>
<evidence type="ECO:0000256" key="2">
    <source>
        <dbReference type="SAM" id="Phobius"/>
    </source>
</evidence>
<evidence type="ECO:0000256" key="1">
    <source>
        <dbReference type="SAM" id="MobiDB-lite"/>
    </source>
</evidence>
<comment type="caution">
    <text evidence="3">The sequence shown here is derived from an EMBL/GenBank/DDBJ whole genome shotgun (WGS) entry which is preliminary data.</text>
</comment>
<organism evidence="3 4">
    <name type="scientific">Alsobacter soli</name>
    <dbReference type="NCBI Taxonomy" id="2109933"/>
    <lineage>
        <taxon>Bacteria</taxon>
        <taxon>Pseudomonadati</taxon>
        <taxon>Pseudomonadota</taxon>
        <taxon>Alphaproteobacteria</taxon>
        <taxon>Hyphomicrobiales</taxon>
        <taxon>Alsobacteraceae</taxon>
        <taxon>Alsobacter</taxon>
    </lineage>
</organism>
<dbReference type="Pfam" id="PF09898">
    <property type="entry name" value="DUF2125"/>
    <property type="match status" value="1"/>
</dbReference>
<protein>
    <submittedName>
        <fullName evidence="3">DUF2125 domain-containing protein</fullName>
    </submittedName>
</protein>
<reference evidence="4" key="1">
    <citation type="submission" date="2018-03" db="EMBL/GenBank/DDBJ databases">
        <authorList>
            <person name="Sun L."/>
            <person name="Liu H."/>
            <person name="Chen W."/>
            <person name="Huang K."/>
            <person name="Liu W."/>
            <person name="Gao X."/>
        </authorList>
    </citation>
    <scope>NUCLEOTIDE SEQUENCE [LARGE SCALE GENOMIC DNA]</scope>
    <source>
        <strain evidence="4">SH9</strain>
    </source>
</reference>
<feature type="region of interest" description="Disordered" evidence="1">
    <location>
        <begin position="80"/>
        <end position="100"/>
    </location>
</feature>
<keyword evidence="2" id="KW-0812">Transmembrane</keyword>